<dbReference type="Proteomes" id="UP001552299">
    <property type="component" value="Unassembled WGS sequence"/>
</dbReference>
<proteinExistence type="predicted"/>
<gene>
    <name evidence="1" type="ORF">M5K25_013425</name>
</gene>
<evidence type="ECO:0000313" key="2">
    <source>
        <dbReference type="Proteomes" id="UP001552299"/>
    </source>
</evidence>
<comment type="caution">
    <text evidence="1">The sequence shown here is derived from an EMBL/GenBank/DDBJ whole genome shotgun (WGS) entry which is preliminary data.</text>
</comment>
<accession>A0ABD0UTV4</accession>
<name>A0ABD0UTV4_DENTH</name>
<dbReference type="AlphaFoldDB" id="A0ABD0UTV4"/>
<keyword evidence="2" id="KW-1185">Reference proteome</keyword>
<reference evidence="1 2" key="1">
    <citation type="journal article" date="2024" name="Plant Biotechnol. J.">
        <title>Dendrobium thyrsiflorum genome and its molecular insights into genes involved in important horticultural traits.</title>
        <authorList>
            <person name="Chen B."/>
            <person name="Wang J.Y."/>
            <person name="Zheng P.J."/>
            <person name="Li K.L."/>
            <person name="Liang Y.M."/>
            <person name="Chen X.F."/>
            <person name="Zhang C."/>
            <person name="Zhao X."/>
            <person name="He X."/>
            <person name="Zhang G.Q."/>
            <person name="Liu Z.J."/>
            <person name="Xu Q."/>
        </authorList>
    </citation>
    <scope>NUCLEOTIDE SEQUENCE [LARGE SCALE GENOMIC DNA]</scope>
    <source>
        <strain evidence="1">GZMU011</strain>
    </source>
</reference>
<dbReference type="EMBL" id="JANQDX010000011">
    <property type="protein sequence ID" value="KAL0915954.1"/>
    <property type="molecule type" value="Genomic_DNA"/>
</dbReference>
<evidence type="ECO:0000313" key="1">
    <source>
        <dbReference type="EMBL" id="KAL0915954.1"/>
    </source>
</evidence>
<sequence length="247" mass="28538">MEFHISSFLDIRTTQMIFFHFHEAMLRKIQHYTVNQPIRPTTHSPLLISNKRIMSPPAEPEVLPFAFFEGSETERSVFVWPADRREKPGVAAEVGEIVVRARAMFPSGPYFLGLPRFFFTRSPPLPPTFSSLRLTSYSKQGFKSSSPTVVPALWWLRRVLLQQEVKVLCRLQVKAKGVKVLCRLQVEAKGVQKYSDLSFEHETLKTSHIDLERDFKELDILACVVDNEDHYLKIELASNKKCIEFLK</sequence>
<protein>
    <submittedName>
        <fullName evidence="1">Uncharacterized protein</fullName>
    </submittedName>
</protein>
<organism evidence="1 2">
    <name type="scientific">Dendrobium thyrsiflorum</name>
    <name type="common">Pinecone-like raceme dendrobium</name>
    <name type="synonym">Orchid</name>
    <dbReference type="NCBI Taxonomy" id="117978"/>
    <lineage>
        <taxon>Eukaryota</taxon>
        <taxon>Viridiplantae</taxon>
        <taxon>Streptophyta</taxon>
        <taxon>Embryophyta</taxon>
        <taxon>Tracheophyta</taxon>
        <taxon>Spermatophyta</taxon>
        <taxon>Magnoliopsida</taxon>
        <taxon>Liliopsida</taxon>
        <taxon>Asparagales</taxon>
        <taxon>Orchidaceae</taxon>
        <taxon>Epidendroideae</taxon>
        <taxon>Malaxideae</taxon>
        <taxon>Dendrobiinae</taxon>
        <taxon>Dendrobium</taxon>
    </lineage>
</organism>